<feature type="region of interest" description="Disordered" evidence="1">
    <location>
        <begin position="253"/>
        <end position="289"/>
    </location>
</feature>
<protein>
    <submittedName>
        <fullName evidence="2">Uncharacterized protein</fullName>
    </submittedName>
</protein>
<evidence type="ECO:0000313" key="3">
    <source>
        <dbReference type="Proteomes" id="UP000295063"/>
    </source>
</evidence>
<dbReference type="AlphaFoldDB" id="A0A4R1PW11"/>
<proteinExistence type="predicted"/>
<reference evidence="2 3" key="1">
    <citation type="submission" date="2019-03" db="EMBL/GenBank/DDBJ databases">
        <title>Genomic Encyclopedia of Type Strains, Phase IV (KMG-IV): sequencing the most valuable type-strain genomes for metagenomic binning, comparative biology and taxonomic classification.</title>
        <authorList>
            <person name="Goeker M."/>
        </authorList>
    </citation>
    <scope>NUCLEOTIDE SEQUENCE [LARGE SCALE GENOMIC DNA]</scope>
    <source>
        <strain evidence="2 3">DSM 15969</strain>
    </source>
</reference>
<dbReference type="RefSeq" id="WP_132082877.1">
    <property type="nucleotide sequence ID" value="NZ_DAIMLW010000009.1"/>
</dbReference>
<organism evidence="2 3">
    <name type="scientific">Anaerospora hongkongensis</name>
    <dbReference type="NCBI Taxonomy" id="244830"/>
    <lineage>
        <taxon>Bacteria</taxon>
        <taxon>Bacillati</taxon>
        <taxon>Bacillota</taxon>
        <taxon>Negativicutes</taxon>
        <taxon>Selenomonadales</taxon>
        <taxon>Sporomusaceae</taxon>
        <taxon>Anaerospora</taxon>
    </lineage>
</organism>
<accession>A0A4R1PW11</accession>
<dbReference type="Proteomes" id="UP000295063">
    <property type="component" value="Unassembled WGS sequence"/>
</dbReference>
<evidence type="ECO:0000313" key="2">
    <source>
        <dbReference type="EMBL" id="TCL34468.1"/>
    </source>
</evidence>
<keyword evidence="3" id="KW-1185">Reference proteome</keyword>
<feature type="region of interest" description="Disordered" evidence="1">
    <location>
        <begin position="167"/>
        <end position="187"/>
    </location>
</feature>
<dbReference type="EMBL" id="SLUI01000015">
    <property type="protein sequence ID" value="TCL34468.1"/>
    <property type="molecule type" value="Genomic_DNA"/>
</dbReference>
<evidence type="ECO:0000256" key="1">
    <source>
        <dbReference type="SAM" id="MobiDB-lite"/>
    </source>
</evidence>
<dbReference type="OrthoDB" id="1680245at2"/>
<gene>
    <name evidence="2" type="ORF">EV210_11553</name>
</gene>
<sequence>MPISTTTSQTVTSDTTTTTSSTTTTDLAPLAIIDLILSDVNAVLPNFNSLVSSYRLLVGAAEEINRTPNVCPDVFERAVRRYDNAGMLLDVLLELLCCKIVFSSELLRVTCGPVDLVRYLVTCLDGQDIPCRTAEEVVGLAALRRLQDNLCGDHYCLPDRPVVCPKPPVTPTPPASTPPSSDDEDQTALPVDNDIAEVVETKIISNLTQPGFLSNPLPNEVTAQNGETVQPSTAAIAAAIAAKASEENEAVLNELKTETHMPRPSRVRLKNIDDPYGQPRKSNRDKKNK</sequence>
<feature type="region of interest" description="Disordered" evidence="1">
    <location>
        <begin position="1"/>
        <end position="22"/>
    </location>
</feature>
<comment type="caution">
    <text evidence="2">The sequence shown here is derived from an EMBL/GenBank/DDBJ whole genome shotgun (WGS) entry which is preliminary data.</text>
</comment>
<name>A0A4R1PW11_9FIRM</name>
<feature type="compositionally biased region" description="Pro residues" evidence="1">
    <location>
        <begin position="167"/>
        <end position="177"/>
    </location>
</feature>